<evidence type="ECO:0000256" key="1">
    <source>
        <dbReference type="SAM" id="Phobius"/>
    </source>
</evidence>
<keyword evidence="1" id="KW-0472">Membrane</keyword>
<accession>A0A6N7EWP8</accession>
<evidence type="ECO:0000313" key="2">
    <source>
        <dbReference type="EMBL" id="MPV85970.1"/>
    </source>
</evidence>
<dbReference type="RefSeq" id="WP_152809765.1">
    <property type="nucleotide sequence ID" value="NZ_WHNW01000004.1"/>
</dbReference>
<evidence type="ECO:0000313" key="3">
    <source>
        <dbReference type="Proteomes" id="UP000471298"/>
    </source>
</evidence>
<reference evidence="2 3" key="1">
    <citation type="submission" date="2019-10" db="EMBL/GenBank/DDBJ databases">
        <title>Cardiobacteriales fam. a chemoheterotrophic member of the order Cardiobacteriales, and proposal of Cardiobacteriales fam. nov.</title>
        <authorList>
            <person name="Wang C."/>
        </authorList>
    </citation>
    <scope>NUCLEOTIDE SEQUENCE [LARGE SCALE GENOMIC DNA]</scope>
    <source>
        <strain evidence="2 3">ML27</strain>
    </source>
</reference>
<comment type="caution">
    <text evidence="2">The sequence shown here is derived from an EMBL/GenBank/DDBJ whole genome shotgun (WGS) entry which is preliminary data.</text>
</comment>
<gene>
    <name evidence="2" type="ORF">GCU85_04385</name>
</gene>
<dbReference type="AlphaFoldDB" id="A0A6N7EWP8"/>
<sequence length="167" mass="20042">MIDWITAGVLLVSIVALVISPWLHIESKRLERRLEIRFQLYDKIFEYNDFYFSLREHLCYMSKLDMNKHTSWESEVKFLLRLAGNEKDKELYDKFVGAHGNYVDYLSGILEMYGYEFPPGISGDTHFENQHLLEEILRALDSLIEHCVAEHKQETKTFWKRWFAWKE</sequence>
<organism evidence="2 3">
    <name type="scientific">Ostreibacterium oceani</name>
    <dbReference type="NCBI Taxonomy" id="2654998"/>
    <lineage>
        <taxon>Bacteria</taxon>
        <taxon>Pseudomonadati</taxon>
        <taxon>Pseudomonadota</taxon>
        <taxon>Gammaproteobacteria</taxon>
        <taxon>Cardiobacteriales</taxon>
        <taxon>Ostreibacteriaceae</taxon>
        <taxon>Ostreibacterium</taxon>
    </lineage>
</organism>
<protein>
    <recommendedName>
        <fullName evidence="4">DUF4760 domain-containing protein</fullName>
    </recommendedName>
</protein>
<evidence type="ECO:0008006" key="4">
    <source>
        <dbReference type="Google" id="ProtNLM"/>
    </source>
</evidence>
<keyword evidence="1" id="KW-0812">Transmembrane</keyword>
<proteinExistence type="predicted"/>
<dbReference type="InParanoid" id="A0A6N7EWP8"/>
<dbReference type="Proteomes" id="UP000471298">
    <property type="component" value="Unassembled WGS sequence"/>
</dbReference>
<name>A0A6N7EWP8_9GAMM</name>
<keyword evidence="3" id="KW-1185">Reference proteome</keyword>
<dbReference type="EMBL" id="WHNW01000004">
    <property type="protein sequence ID" value="MPV85970.1"/>
    <property type="molecule type" value="Genomic_DNA"/>
</dbReference>
<keyword evidence="1" id="KW-1133">Transmembrane helix</keyword>
<feature type="transmembrane region" description="Helical" evidence="1">
    <location>
        <begin position="6"/>
        <end position="25"/>
    </location>
</feature>